<feature type="transmembrane region" description="Helical" evidence="8">
    <location>
        <begin position="46"/>
        <end position="65"/>
    </location>
</feature>
<keyword evidence="6 8" id="KW-0472">Membrane</keyword>
<evidence type="ECO:0000256" key="2">
    <source>
        <dbReference type="ARBA" id="ARBA00022475"/>
    </source>
</evidence>
<accession>A0A354M5G1</accession>
<feature type="transmembrane region" description="Helical" evidence="8">
    <location>
        <begin position="85"/>
        <end position="105"/>
    </location>
</feature>
<feature type="transmembrane region" description="Helical" evidence="8">
    <location>
        <begin position="6"/>
        <end position="26"/>
    </location>
</feature>
<keyword evidence="5 8" id="KW-1133">Transmembrane helix</keyword>
<organism evidence="9 10">
    <name type="scientific">Coprobacter fastidiosus</name>
    <dbReference type="NCBI Taxonomy" id="1099853"/>
    <lineage>
        <taxon>Bacteria</taxon>
        <taxon>Pseudomonadati</taxon>
        <taxon>Bacteroidota</taxon>
        <taxon>Bacteroidia</taxon>
        <taxon>Bacteroidales</taxon>
        <taxon>Barnesiellaceae</taxon>
        <taxon>Coprobacter</taxon>
    </lineage>
</organism>
<dbReference type="GO" id="GO:0046872">
    <property type="term" value="F:metal ion binding"/>
    <property type="evidence" value="ECO:0007669"/>
    <property type="project" value="UniProtKB-KW"/>
</dbReference>
<dbReference type="AlphaFoldDB" id="A0A354M5G1"/>
<protein>
    <submittedName>
        <fullName evidence="9">Undecaprenyl/decaprenyl-phosphate alpha-N-acetylglucosaminyl 1-phosphate transferase</fullName>
    </submittedName>
</protein>
<dbReference type="GO" id="GO:0005886">
    <property type="term" value="C:plasma membrane"/>
    <property type="evidence" value="ECO:0007669"/>
    <property type="project" value="UniProtKB-SubCell"/>
</dbReference>
<proteinExistence type="predicted"/>
<keyword evidence="7" id="KW-0479">Metal-binding</keyword>
<comment type="caution">
    <text evidence="9">The sequence shown here is derived from an EMBL/GenBank/DDBJ whole genome shotgun (WGS) entry which is preliminary data.</text>
</comment>
<dbReference type="PANTHER" id="PTHR22926:SF3">
    <property type="entry name" value="UNDECAPRENYL-PHOSPHATE ALPHA-N-ACETYLGLUCOSAMINYL 1-PHOSPHATE TRANSFERASE"/>
    <property type="match status" value="1"/>
</dbReference>
<keyword evidence="4 8" id="KW-0812">Transmembrane</keyword>
<feature type="transmembrane region" description="Helical" evidence="8">
    <location>
        <begin position="198"/>
        <end position="219"/>
    </location>
</feature>
<feature type="binding site" evidence="7">
    <location>
        <position position="229"/>
    </location>
    <ligand>
        <name>Mg(2+)</name>
        <dbReference type="ChEBI" id="CHEBI:18420"/>
    </ligand>
</feature>
<dbReference type="GO" id="GO:0044038">
    <property type="term" value="P:cell wall macromolecule biosynthetic process"/>
    <property type="evidence" value="ECO:0007669"/>
    <property type="project" value="TreeGrafter"/>
</dbReference>
<evidence type="ECO:0000256" key="5">
    <source>
        <dbReference type="ARBA" id="ARBA00022989"/>
    </source>
</evidence>
<evidence type="ECO:0000313" key="10">
    <source>
        <dbReference type="Proteomes" id="UP000262954"/>
    </source>
</evidence>
<evidence type="ECO:0000313" key="9">
    <source>
        <dbReference type="EMBL" id="HBJ09750.1"/>
    </source>
</evidence>
<feature type="transmembrane region" description="Helical" evidence="8">
    <location>
        <begin position="140"/>
        <end position="163"/>
    </location>
</feature>
<feature type="transmembrane region" description="Helical" evidence="8">
    <location>
        <begin position="231"/>
        <end position="251"/>
    </location>
</feature>
<dbReference type="GO" id="GO:0016780">
    <property type="term" value="F:phosphotransferase activity, for other substituted phosphate groups"/>
    <property type="evidence" value="ECO:0007669"/>
    <property type="project" value="InterPro"/>
</dbReference>
<dbReference type="RefSeq" id="WP_022390152.1">
    <property type="nucleotide sequence ID" value="NZ_JAQDEG010000009.1"/>
</dbReference>
<feature type="transmembrane region" description="Helical" evidence="8">
    <location>
        <begin position="175"/>
        <end position="192"/>
    </location>
</feature>
<gene>
    <name evidence="9" type="ORF">DDY73_12200</name>
</gene>
<dbReference type="PANTHER" id="PTHR22926">
    <property type="entry name" value="PHOSPHO-N-ACETYLMURAMOYL-PENTAPEPTIDE-TRANSFERASE"/>
    <property type="match status" value="1"/>
</dbReference>
<name>A0A354M5G1_9BACT</name>
<dbReference type="Pfam" id="PF00953">
    <property type="entry name" value="Glycos_transf_4"/>
    <property type="match status" value="1"/>
</dbReference>
<evidence type="ECO:0000256" key="4">
    <source>
        <dbReference type="ARBA" id="ARBA00022692"/>
    </source>
</evidence>
<dbReference type="InterPro" id="IPR018480">
    <property type="entry name" value="PNAcMuramoyl-5peptid_Trfase_CS"/>
</dbReference>
<evidence type="ECO:0000256" key="8">
    <source>
        <dbReference type="SAM" id="Phobius"/>
    </source>
</evidence>
<feature type="transmembrane region" description="Helical" evidence="8">
    <location>
        <begin position="336"/>
        <end position="358"/>
    </location>
</feature>
<reference evidence="9 10" key="1">
    <citation type="journal article" date="2018" name="Nat. Biotechnol.">
        <title>A standardized bacterial taxonomy based on genome phylogeny substantially revises the tree of life.</title>
        <authorList>
            <person name="Parks D.H."/>
            <person name="Chuvochina M."/>
            <person name="Waite D.W."/>
            <person name="Rinke C."/>
            <person name="Skarshewski A."/>
            <person name="Chaumeil P.A."/>
            <person name="Hugenholtz P."/>
        </authorList>
    </citation>
    <scope>NUCLEOTIDE SEQUENCE [LARGE SCALE GENOMIC DNA]</scope>
    <source>
        <strain evidence="9">UBA11482</strain>
    </source>
</reference>
<evidence type="ECO:0000256" key="1">
    <source>
        <dbReference type="ARBA" id="ARBA00004651"/>
    </source>
</evidence>
<keyword evidence="2" id="KW-1003">Cell membrane</keyword>
<dbReference type="CDD" id="cd06853">
    <property type="entry name" value="GT_WecA_like"/>
    <property type="match status" value="1"/>
</dbReference>
<feature type="transmembrane region" description="Helical" evidence="8">
    <location>
        <begin position="257"/>
        <end position="280"/>
    </location>
</feature>
<dbReference type="InterPro" id="IPR000715">
    <property type="entry name" value="Glycosyl_transferase_4"/>
</dbReference>
<comment type="subcellular location">
    <subcellularLocation>
        <location evidence="1">Cell membrane</location>
        <topology evidence="1">Multi-pass membrane protein</topology>
    </subcellularLocation>
</comment>
<keyword evidence="3 9" id="KW-0808">Transferase</keyword>
<comment type="cofactor">
    <cofactor evidence="7">
        <name>Mg(2+)</name>
        <dbReference type="ChEBI" id="CHEBI:18420"/>
    </cofactor>
</comment>
<evidence type="ECO:0000256" key="3">
    <source>
        <dbReference type="ARBA" id="ARBA00022679"/>
    </source>
</evidence>
<evidence type="ECO:0000256" key="7">
    <source>
        <dbReference type="PIRSR" id="PIRSR600715-1"/>
    </source>
</evidence>
<feature type="transmembrane region" description="Helical" evidence="8">
    <location>
        <begin position="117"/>
        <end position="134"/>
    </location>
</feature>
<dbReference type="GO" id="GO:0071555">
    <property type="term" value="P:cell wall organization"/>
    <property type="evidence" value="ECO:0007669"/>
    <property type="project" value="TreeGrafter"/>
</dbReference>
<dbReference type="EMBL" id="DNWC01000159">
    <property type="protein sequence ID" value="HBJ09750.1"/>
    <property type="molecule type" value="Genomic_DNA"/>
</dbReference>
<dbReference type="PROSITE" id="PS01348">
    <property type="entry name" value="MRAY_2"/>
    <property type="match status" value="1"/>
</dbReference>
<dbReference type="Proteomes" id="UP000262954">
    <property type="component" value="Unassembled WGS sequence"/>
</dbReference>
<feature type="transmembrane region" description="Helical" evidence="8">
    <location>
        <begin position="311"/>
        <end position="330"/>
    </location>
</feature>
<feature type="binding site" evidence="7">
    <location>
        <position position="167"/>
    </location>
    <ligand>
        <name>Mg(2+)</name>
        <dbReference type="ChEBI" id="CHEBI:18420"/>
    </ligand>
</feature>
<evidence type="ECO:0000256" key="6">
    <source>
        <dbReference type="ARBA" id="ARBA00023136"/>
    </source>
</evidence>
<dbReference type="GO" id="GO:0009103">
    <property type="term" value="P:lipopolysaccharide biosynthetic process"/>
    <property type="evidence" value="ECO:0007669"/>
    <property type="project" value="TreeGrafter"/>
</dbReference>
<keyword evidence="7" id="KW-0460">Magnesium</keyword>
<sequence>MLQLFSLLALVLSAYLSFLVIPRLVFVSVKRRLFDVPNSRSSHTRAVPRLGGIIFLPCMMFSYAFVLGLRELNGVGVATELRESLLLEMLFLICGLTTIYGIGVLDDLRGVSFRKKFVAQILAAIFFLFGDIHIDNLHGIFGIYELPVAVSYVLTIFITVLIINAINLIDGIDGLASGLSSVALAVYGFWFLSSELYAYAMLAFSLLGSVMIFFLYNVFGKRMKLFMGDTGSLILGYCLAFLAIRFCQLNATPEFGVVGAPIVAFSTLFIPIFDVFRVFIVRIKHGKSPFLPDKNHIHHKLLALGMSHRQAMLALVISSSMFIILNWFLVKILGETVMFLFDIFLGLCLVYGLQRFIVDKERKLVKRKVR</sequence>